<keyword evidence="1" id="KW-0812">Transmembrane</keyword>
<dbReference type="EMBL" id="CP136336">
    <property type="protein sequence ID" value="WOB06451.1"/>
    <property type="molecule type" value="Genomic_DNA"/>
</dbReference>
<evidence type="ECO:0000313" key="3">
    <source>
        <dbReference type="Proteomes" id="UP001303946"/>
    </source>
</evidence>
<feature type="transmembrane region" description="Helical" evidence="1">
    <location>
        <begin position="30"/>
        <end position="50"/>
    </location>
</feature>
<evidence type="ECO:0000313" key="2">
    <source>
        <dbReference type="EMBL" id="WOB06451.1"/>
    </source>
</evidence>
<protein>
    <submittedName>
        <fullName evidence="2">Uncharacterized protein</fullName>
    </submittedName>
</protein>
<keyword evidence="3" id="KW-1185">Reference proteome</keyword>
<keyword evidence="1" id="KW-1133">Transmembrane helix</keyword>
<keyword evidence="1" id="KW-0472">Membrane</keyword>
<name>A0ABZ0CN83_9BURK</name>
<reference evidence="2 3" key="1">
    <citation type="submission" date="2023-10" db="EMBL/GenBank/DDBJ databases">
        <title>Bacteria for the degradation of biodegradable plastic PBAT(Polybutylene adipate terephthalate).</title>
        <authorList>
            <person name="Weon H.-Y."/>
            <person name="Yeon J."/>
        </authorList>
    </citation>
    <scope>NUCLEOTIDE SEQUENCE [LARGE SCALE GENOMIC DNA]</scope>
    <source>
        <strain evidence="2 3">SBD 7-3</strain>
    </source>
</reference>
<evidence type="ECO:0000256" key="1">
    <source>
        <dbReference type="SAM" id="Phobius"/>
    </source>
</evidence>
<gene>
    <name evidence="2" type="ORF">RXV79_16135</name>
</gene>
<accession>A0ABZ0CN83</accession>
<dbReference type="Proteomes" id="UP001303946">
    <property type="component" value="Chromosome"/>
</dbReference>
<dbReference type="RefSeq" id="WP_316698896.1">
    <property type="nucleotide sequence ID" value="NZ_CP136336.1"/>
</dbReference>
<proteinExistence type="predicted"/>
<sequence>MIWVVLAFLAFCGVIAVSPGGGVKAALSSAWAIMGLCAIGAVLFAIGRALS</sequence>
<organism evidence="2 3">
    <name type="scientific">Piscinibacter gummiphilus</name>
    <dbReference type="NCBI Taxonomy" id="946333"/>
    <lineage>
        <taxon>Bacteria</taxon>
        <taxon>Pseudomonadati</taxon>
        <taxon>Pseudomonadota</taxon>
        <taxon>Betaproteobacteria</taxon>
        <taxon>Burkholderiales</taxon>
        <taxon>Sphaerotilaceae</taxon>
        <taxon>Piscinibacter</taxon>
    </lineage>
</organism>